<dbReference type="InterPro" id="IPR011990">
    <property type="entry name" value="TPR-like_helical_dom_sf"/>
</dbReference>
<evidence type="ECO:0000313" key="2">
    <source>
        <dbReference type="EMBL" id="KAK0735967.1"/>
    </source>
</evidence>
<dbReference type="CDD" id="cd00180">
    <property type="entry name" value="PKc"/>
    <property type="match status" value="2"/>
</dbReference>
<comment type="caution">
    <text evidence="2">The sequence shown here is derived from an EMBL/GenBank/DDBJ whole genome shotgun (WGS) entry which is preliminary data.</text>
</comment>
<dbReference type="PROSITE" id="PS00108">
    <property type="entry name" value="PROTEIN_KINASE_ST"/>
    <property type="match status" value="1"/>
</dbReference>
<feature type="domain" description="Protein kinase" evidence="1">
    <location>
        <begin position="631"/>
        <end position="961"/>
    </location>
</feature>
<dbReference type="PRINTS" id="PR00381">
    <property type="entry name" value="KINESINLIGHT"/>
</dbReference>
<sequence length="1755" mass="200044">MEPQSISNRYIKLEDLRNLLVSKFGAGNFKIQERDESYEINVPEVLAEICIIGNMDELREKLESIRFANTNWEERHFILDDELFDVVSESAIKLALRSSAVPLHEIIDLTDGILRGARRCFAILVFIRHGEVISSFFRHDSLRSHPDDRIPYTSEALQQIFEKDAANSMIRNFLEKQWEFFIPIMHQHSIDRILDTKTILPFLHEEPAGKGAMGVVSKVKLHPQCHRLPSQNHEVIRKQIRDRGEPILDFQKELKNLALLTHLKHPNIIQLYCAYRYRQQYNLIFAVADGGSLADLLNGKRNGPEELHFPLALAGLADAVDAMHNFMSKALDVSLSGCHHDLAPRNVLIHGKTFLLADLGLSSFEHTEDNSLTTFIGVDGPYAAPEFQTLRDGHVQARRASDIWSFGCILAEVLTYMVKGSDGVKTFCDKREFEWAPNTWCIRFYRGLETPSPEVTTWLNDLQADGEPYRVRMVGLIQKMLSLDPKKRPRSAQVKKSLRGISILSMAKPVGRGLDSACNADKCIDLLLGNKRFQSWLFAFNQLLDAMDQTEQSDLDFDFPKTVQALEDMRCILEGSGERVNDTKYVKYSLLRYQHARLVEALPPTHRSVAKEHLVNEVLREDDAEQLGKLSAAITDVDDKDIGTLLAVKHLTALAENGGLIEQTELVLNQRDITLVDRVDIHDLACLAPASEHILVEWLRYKESWADNVIGTELRRRLTSVASLLHNNSTAQIPGSLRCRGIYHDESQPALGFVYNIPPGTQPVTLHRLLDAENPPHILLEYRFRLAFDICRCIYTFHKVGWLHRNLHSMNVLFFPRKGAEKAEWAKEPRILGFAGSRENQLDSHTHGPDIDSELQSYQHPEYLTHHARYREEFDYYSVGMILLEIGLWKTLSRITKKERFKGISDEEFRREVLRSRVPLLGISMGTRAEVQGTEPEPDKFNFLSFLATAQALQIEILPLVWDITHDDDKGIGGTSIIYQALVNLDTSFAFKAYHKQQKTEEQIFRTLINEIAVLSETPVREHANIAQLQGICWEISPTDDKPWPVLVFEKSHYGDLDHFARHSGRGMIINDRLRLCLDVGRAVIDMHTNQIVHGDIKPKNVLVFKETSGEYRAKVIDFGYSSRYIRHDQRLRLPRSEPWHAPEIPDNNDRRGWEWTPPEATRTDLFSFGMLCLWLLFEPSLSVTTPPPQGVVVDVGSLTPAEKRLRTKKGELQTYAQQLLASDTTLKHDTKMALKEFFSSSLSQDPDIKRNIPSADFKIEITIQDFYHSDYRVRSYITRCLLRGHSQSPSLAVQAAFCYYIGFGAARDHAKAEGILSRGNQNIQVVRDMVSNLRLESSAFRASIVSKLSIMGHMRWADFSYPYLEQKRLDKAEVQLKQETVDLIFIFGKDHLLTSLSRTMLAPIYRIQGRWEEAGKLEMQVMEISKTKLGADHPHTLTSMANLASTLWHQGRWAEAEKLEVQGRWEEAEKLDVQVMETRKTKLGADHPDTLTSMANLASTYRNQGRWEEAEKLDVQVMETRKTKLGADHPDTLTSMANLASTYRNQGRWEEAEKLDVQVMETRKTKLGADHPSTLTSMANLASTLWNQGRWEEAEKLEVQVMETRKTKLGADHPSTLTIMANLASTLWNQGRWEEAEKLEVQVMETRKTKLGADHPDTVTIMGNLASTLWNQGRWEEAEKLFVQVMEIRKAKLGADHPHTLTSKSNLAFTWKSQGRHSDALALMKDCAQARQRVLGAEHPYTLSSLAAVAEWSS</sequence>
<evidence type="ECO:0000259" key="1">
    <source>
        <dbReference type="PROSITE" id="PS50011"/>
    </source>
</evidence>
<name>A0AA40EF02_9PEZI</name>
<dbReference type="Gene3D" id="1.25.40.10">
    <property type="entry name" value="Tetratricopeptide repeat domain"/>
    <property type="match status" value="3"/>
</dbReference>
<proteinExistence type="predicted"/>
<dbReference type="Gene3D" id="1.10.510.10">
    <property type="entry name" value="Transferase(Phosphotransferase) domain 1"/>
    <property type="match status" value="3"/>
</dbReference>
<dbReference type="Pfam" id="PF13374">
    <property type="entry name" value="TPR_10"/>
    <property type="match status" value="3"/>
</dbReference>
<dbReference type="SUPFAM" id="SSF48452">
    <property type="entry name" value="TPR-like"/>
    <property type="match status" value="3"/>
</dbReference>
<dbReference type="GO" id="GO:0005524">
    <property type="term" value="F:ATP binding"/>
    <property type="evidence" value="ECO:0007669"/>
    <property type="project" value="InterPro"/>
</dbReference>
<organism evidence="2 3">
    <name type="scientific">Apiosordaria backusii</name>
    <dbReference type="NCBI Taxonomy" id="314023"/>
    <lineage>
        <taxon>Eukaryota</taxon>
        <taxon>Fungi</taxon>
        <taxon>Dikarya</taxon>
        <taxon>Ascomycota</taxon>
        <taxon>Pezizomycotina</taxon>
        <taxon>Sordariomycetes</taxon>
        <taxon>Sordariomycetidae</taxon>
        <taxon>Sordariales</taxon>
        <taxon>Lasiosphaeriaceae</taxon>
        <taxon>Apiosordaria</taxon>
    </lineage>
</organism>
<accession>A0AA40EF02</accession>
<dbReference type="SMART" id="SM00220">
    <property type="entry name" value="S_TKc"/>
    <property type="match status" value="1"/>
</dbReference>
<dbReference type="PANTHER" id="PTHR46082">
    <property type="entry name" value="ATP/GTP-BINDING PROTEIN-RELATED"/>
    <property type="match status" value="1"/>
</dbReference>
<dbReference type="GO" id="GO:0004672">
    <property type="term" value="F:protein kinase activity"/>
    <property type="evidence" value="ECO:0007669"/>
    <property type="project" value="InterPro"/>
</dbReference>
<keyword evidence="2" id="KW-0418">Kinase</keyword>
<protein>
    <submittedName>
        <fullName evidence="2">Kinase-like domain-containing protein</fullName>
    </submittedName>
</protein>
<gene>
    <name evidence="2" type="ORF">B0T21DRAFT_383661</name>
</gene>
<dbReference type="Proteomes" id="UP001172159">
    <property type="component" value="Unassembled WGS sequence"/>
</dbReference>
<dbReference type="InterPro" id="IPR000719">
    <property type="entry name" value="Prot_kinase_dom"/>
</dbReference>
<feature type="domain" description="Protein kinase" evidence="1">
    <location>
        <begin position="202"/>
        <end position="504"/>
    </location>
</feature>
<evidence type="ECO:0000313" key="3">
    <source>
        <dbReference type="Proteomes" id="UP001172159"/>
    </source>
</evidence>
<feature type="domain" description="Protein kinase" evidence="1">
    <location>
        <begin position="964"/>
        <end position="1268"/>
    </location>
</feature>
<dbReference type="InterPro" id="IPR053137">
    <property type="entry name" value="NLR-like"/>
</dbReference>
<keyword evidence="3" id="KW-1185">Reference proteome</keyword>
<dbReference type="EMBL" id="JAUKTV010000006">
    <property type="protein sequence ID" value="KAK0735967.1"/>
    <property type="molecule type" value="Genomic_DNA"/>
</dbReference>
<dbReference type="PANTHER" id="PTHR46082:SF11">
    <property type="entry name" value="AAA+ ATPASE DOMAIN-CONTAINING PROTEIN-RELATED"/>
    <property type="match status" value="1"/>
</dbReference>
<dbReference type="Pfam" id="PF00069">
    <property type="entry name" value="Pkinase"/>
    <property type="match status" value="2"/>
</dbReference>
<dbReference type="InterPro" id="IPR011009">
    <property type="entry name" value="Kinase-like_dom_sf"/>
</dbReference>
<reference evidence="2" key="1">
    <citation type="submission" date="2023-06" db="EMBL/GenBank/DDBJ databases">
        <title>Genome-scale phylogeny and comparative genomics of the fungal order Sordariales.</title>
        <authorList>
            <consortium name="Lawrence Berkeley National Laboratory"/>
            <person name="Hensen N."/>
            <person name="Bonometti L."/>
            <person name="Westerberg I."/>
            <person name="Brannstrom I.O."/>
            <person name="Guillou S."/>
            <person name="Cros-Aarteil S."/>
            <person name="Calhoun S."/>
            <person name="Haridas S."/>
            <person name="Kuo A."/>
            <person name="Mondo S."/>
            <person name="Pangilinan J."/>
            <person name="Riley R."/>
            <person name="Labutti K."/>
            <person name="Andreopoulos B."/>
            <person name="Lipzen A."/>
            <person name="Chen C."/>
            <person name="Yanf M."/>
            <person name="Daum C."/>
            <person name="Ng V."/>
            <person name="Clum A."/>
            <person name="Steindorff A."/>
            <person name="Ohm R."/>
            <person name="Martin F."/>
            <person name="Silar P."/>
            <person name="Natvig D."/>
            <person name="Lalanne C."/>
            <person name="Gautier V."/>
            <person name="Ament-Velasquez S.L."/>
            <person name="Kruys A."/>
            <person name="Hutchinson M.I."/>
            <person name="Powell A.J."/>
            <person name="Barry K."/>
            <person name="Miller A.N."/>
            <person name="Grigoriev I.V."/>
            <person name="Debuchy R."/>
            <person name="Gladieux P."/>
            <person name="Thoren M.H."/>
            <person name="Johannesson H."/>
        </authorList>
    </citation>
    <scope>NUCLEOTIDE SEQUENCE</scope>
    <source>
        <strain evidence="2">CBS 540.89</strain>
    </source>
</reference>
<keyword evidence="2" id="KW-0808">Transferase</keyword>
<dbReference type="InterPro" id="IPR008271">
    <property type="entry name" value="Ser/Thr_kinase_AS"/>
</dbReference>
<dbReference type="SUPFAM" id="SSF56112">
    <property type="entry name" value="Protein kinase-like (PK-like)"/>
    <property type="match status" value="3"/>
</dbReference>
<dbReference type="Pfam" id="PF13424">
    <property type="entry name" value="TPR_12"/>
    <property type="match status" value="3"/>
</dbReference>
<dbReference type="PROSITE" id="PS50011">
    <property type="entry name" value="PROTEIN_KINASE_DOM"/>
    <property type="match status" value="3"/>
</dbReference>